<dbReference type="InterPro" id="IPR050612">
    <property type="entry name" value="Prok_Mopterin_Oxidored"/>
</dbReference>
<reference evidence="7 8" key="1">
    <citation type="submission" date="2019-04" db="EMBL/GenBank/DDBJ databases">
        <title>Geobacter ruber sp. nov., ferric-reducing bacteria isolated from paddy soil.</title>
        <authorList>
            <person name="Xu Z."/>
            <person name="Masuda Y."/>
            <person name="Itoh H."/>
            <person name="Senoo K."/>
        </authorList>
    </citation>
    <scope>NUCLEOTIDE SEQUENCE [LARGE SCALE GENOMIC DNA]</scope>
    <source>
        <strain evidence="7 8">Red88</strain>
    </source>
</reference>
<dbReference type="GO" id="GO:0046872">
    <property type="term" value="F:metal ion binding"/>
    <property type="evidence" value="ECO:0007669"/>
    <property type="project" value="UniProtKB-KW"/>
</dbReference>
<dbReference type="RefSeq" id="WP_149307859.1">
    <property type="nucleotide sequence ID" value="NZ_SRSD01000007.1"/>
</dbReference>
<dbReference type="Gene3D" id="2.40.40.20">
    <property type="match status" value="1"/>
</dbReference>
<keyword evidence="3" id="KW-0408">Iron</keyword>
<dbReference type="SUPFAM" id="SSF50692">
    <property type="entry name" value="ADC-like"/>
    <property type="match status" value="1"/>
</dbReference>
<dbReference type="GO" id="GO:0051536">
    <property type="term" value="F:iron-sulfur cluster binding"/>
    <property type="evidence" value="ECO:0007669"/>
    <property type="project" value="UniProtKB-KW"/>
</dbReference>
<evidence type="ECO:0000259" key="6">
    <source>
        <dbReference type="PROSITE" id="PS51669"/>
    </source>
</evidence>
<dbReference type="EMBL" id="SRSD01000007">
    <property type="protein sequence ID" value="KAA0890386.1"/>
    <property type="molecule type" value="Genomic_DNA"/>
</dbReference>
<gene>
    <name evidence="7" type="ORF">ET418_12020</name>
</gene>
<keyword evidence="8" id="KW-1185">Reference proteome</keyword>
<evidence type="ECO:0000256" key="4">
    <source>
        <dbReference type="ARBA" id="ARBA00023014"/>
    </source>
</evidence>
<protein>
    <submittedName>
        <fullName evidence="7">Dehydrogenase</fullName>
    </submittedName>
</protein>
<dbReference type="GO" id="GO:0016491">
    <property type="term" value="F:oxidoreductase activity"/>
    <property type="evidence" value="ECO:0007669"/>
    <property type="project" value="InterPro"/>
</dbReference>
<dbReference type="OrthoDB" id="9757870at2"/>
<dbReference type="PANTHER" id="PTHR43742">
    <property type="entry name" value="TRIMETHYLAMINE-N-OXIDE REDUCTASE"/>
    <property type="match status" value="1"/>
</dbReference>
<accession>A0A5A9XBL6</accession>
<dbReference type="GO" id="GO:0018818">
    <property type="term" value="F:acetylene hydratase activity"/>
    <property type="evidence" value="ECO:0007669"/>
    <property type="project" value="InterPro"/>
</dbReference>
<evidence type="ECO:0000256" key="5">
    <source>
        <dbReference type="SAM" id="MobiDB-lite"/>
    </source>
</evidence>
<proteinExistence type="inferred from homology"/>
<dbReference type="InterPro" id="IPR006963">
    <property type="entry name" value="Mopterin_OxRdtase_4Fe-4S_dom"/>
</dbReference>
<evidence type="ECO:0000313" key="7">
    <source>
        <dbReference type="EMBL" id="KAA0890386.1"/>
    </source>
</evidence>
<keyword evidence="2" id="KW-0479">Metal-binding</keyword>
<dbReference type="Gene3D" id="3.40.228.10">
    <property type="entry name" value="Dimethylsulfoxide Reductase, domain 2"/>
    <property type="match status" value="1"/>
</dbReference>
<dbReference type="PROSITE" id="PS51669">
    <property type="entry name" value="4FE4S_MOW_BIS_MGD"/>
    <property type="match status" value="1"/>
</dbReference>
<comment type="caution">
    <text evidence="7">The sequence shown here is derived from an EMBL/GenBank/DDBJ whole genome shotgun (WGS) entry which is preliminary data.</text>
</comment>
<dbReference type="PANTHER" id="PTHR43742:SF6">
    <property type="entry name" value="OXIDOREDUCTASE YYAE-RELATED"/>
    <property type="match status" value="1"/>
</dbReference>
<dbReference type="SMART" id="SM00926">
    <property type="entry name" value="Molybdop_Fe4S4"/>
    <property type="match status" value="1"/>
</dbReference>
<sequence length="703" mass="77617">MKFKDSIVRTSCRGCHGVCQVLVFLDDEGNPVKVTGDPESPTSFGYICPKGMAGPEIIHHPDRIVTPLRRTGPRGSGQWKAVSWDEALDEMAEVFDRIRTTPGPEYVALCQGTGRPYTEFTGRFIHAFRSPNFVSPGHNCFLPRNISSGLTVGWLPQPDLHGPAGTMPAALLVIGNNALEFGAADGLCSSSIRKAIRAAQEVIVVDPRRTQAAKQASHFLQIRPGTDCALLLAMLNVIVTEGTYDQEFVAQCCTGFSELAEHVKAFPPEWAEPITRVPADIIREAARAFARTKPGCVIWGNGMDLNLSAFQAGRAALILMAITGNLDVPGGMVRYVPPAGVRSKSPQVDKAILGMQFLPPGQKEKMIGAGRFPFAPGCHQPSFWDACVTGKPYRPQAAWLVGTNPLTTATRGDAIEAALRDHLEFTVVSDFFMTPTAELADLILPAAHWLEQDDVVYFHKVWCVLARKQIVQTGQVRDDRDVILELAHRLGLNDAFPWHDRNAYLEWLLEPSGMKFEEFAEKGILLGEMRYRKHETEGFPTPSGKVELVSSVMEKMGRPPLPVYTEPSISDAVKEYPYILMTGNKIMPFFHSEGRQIPSLRRLRPGPRVSVHPELAEARKFAEGDAVSVITPWGRSKFILHRDDGLQPDVVHAEHAWWFPEKPGPEHGWKESATSLLFGHEDFDPDSGAEPLKSSRCRLEPSG</sequence>
<dbReference type="InterPro" id="IPR006656">
    <property type="entry name" value="Mopterin_OxRdtase"/>
</dbReference>
<feature type="region of interest" description="Disordered" evidence="5">
    <location>
        <begin position="680"/>
        <end position="703"/>
    </location>
</feature>
<dbReference type="SUPFAM" id="SSF53706">
    <property type="entry name" value="Formate dehydrogenase/DMSO reductase, domains 1-3"/>
    <property type="match status" value="1"/>
</dbReference>
<comment type="similarity">
    <text evidence="1">Belongs to the prokaryotic molybdopterin-containing oxidoreductase family.</text>
</comment>
<feature type="domain" description="4Fe-4S Mo/W bis-MGD-type" evidence="6">
    <location>
        <begin position="5"/>
        <end position="62"/>
    </location>
</feature>
<dbReference type="Gene3D" id="2.20.25.90">
    <property type="entry name" value="ADC-like domains"/>
    <property type="match status" value="1"/>
</dbReference>
<dbReference type="InterPro" id="IPR009010">
    <property type="entry name" value="Asp_de-COase-like_dom_sf"/>
</dbReference>
<dbReference type="Pfam" id="PF01568">
    <property type="entry name" value="Molydop_binding"/>
    <property type="match status" value="1"/>
</dbReference>
<dbReference type="InterPro" id="IPR037949">
    <property type="entry name" value="MopB_CT_Acetylene-hydratase"/>
</dbReference>
<name>A0A5A9XBL6_9BACT</name>
<dbReference type="CDD" id="cd02781">
    <property type="entry name" value="MopB_CT_Acetylene-hydratase"/>
    <property type="match status" value="1"/>
</dbReference>
<dbReference type="Pfam" id="PF04879">
    <property type="entry name" value="Molybdop_Fe4S4"/>
    <property type="match status" value="1"/>
</dbReference>
<dbReference type="GO" id="GO:0043546">
    <property type="term" value="F:molybdopterin cofactor binding"/>
    <property type="evidence" value="ECO:0007669"/>
    <property type="project" value="InterPro"/>
</dbReference>
<dbReference type="Pfam" id="PF00384">
    <property type="entry name" value="Molybdopterin"/>
    <property type="match status" value="1"/>
</dbReference>
<organism evidence="7 8">
    <name type="scientific">Oryzomonas rubra</name>
    <dbReference type="NCBI Taxonomy" id="2509454"/>
    <lineage>
        <taxon>Bacteria</taxon>
        <taxon>Pseudomonadati</taxon>
        <taxon>Thermodesulfobacteriota</taxon>
        <taxon>Desulfuromonadia</taxon>
        <taxon>Geobacterales</taxon>
        <taxon>Geobacteraceae</taxon>
        <taxon>Oryzomonas</taxon>
    </lineage>
</organism>
<evidence type="ECO:0000256" key="1">
    <source>
        <dbReference type="ARBA" id="ARBA00010312"/>
    </source>
</evidence>
<dbReference type="AlphaFoldDB" id="A0A5A9XBL6"/>
<evidence type="ECO:0000256" key="3">
    <source>
        <dbReference type="ARBA" id="ARBA00023004"/>
    </source>
</evidence>
<dbReference type="Proteomes" id="UP000324298">
    <property type="component" value="Unassembled WGS sequence"/>
</dbReference>
<evidence type="ECO:0000256" key="2">
    <source>
        <dbReference type="ARBA" id="ARBA00022723"/>
    </source>
</evidence>
<evidence type="ECO:0000313" key="8">
    <source>
        <dbReference type="Proteomes" id="UP000324298"/>
    </source>
</evidence>
<keyword evidence="4" id="KW-0411">Iron-sulfur</keyword>
<dbReference type="InterPro" id="IPR006657">
    <property type="entry name" value="MoPterin_dinucl-bd_dom"/>
</dbReference>
<dbReference type="Gene3D" id="3.40.50.740">
    <property type="match status" value="1"/>
</dbReference>